<evidence type="ECO:0000256" key="6">
    <source>
        <dbReference type="HAMAP-Rule" id="MF_01345"/>
    </source>
</evidence>
<dbReference type="RefSeq" id="WP_133773104.1">
    <property type="nucleotide sequence ID" value="NZ_SNZR01000015.1"/>
</dbReference>
<keyword evidence="2 6" id="KW-0699">rRNA-binding</keyword>
<dbReference type="InterPro" id="IPR019984">
    <property type="entry name" value="Ribosomal_uS17_bact/chlr"/>
</dbReference>
<dbReference type="Proteomes" id="UP000295122">
    <property type="component" value="Unassembled WGS sequence"/>
</dbReference>
<protein>
    <recommendedName>
        <fullName evidence="6">Small ribosomal subunit protein uS17</fullName>
    </recommendedName>
</protein>
<evidence type="ECO:0000256" key="3">
    <source>
        <dbReference type="ARBA" id="ARBA00022884"/>
    </source>
</evidence>
<organism evidence="7 8">
    <name type="scientific">Enterovirga rhinocerotis</name>
    <dbReference type="NCBI Taxonomy" id="1339210"/>
    <lineage>
        <taxon>Bacteria</taxon>
        <taxon>Pseudomonadati</taxon>
        <taxon>Pseudomonadota</taxon>
        <taxon>Alphaproteobacteria</taxon>
        <taxon>Hyphomicrobiales</taxon>
        <taxon>Methylobacteriaceae</taxon>
        <taxon>Enterovirga</taxon>
    </lineage>
</organism>
<dbReference type="HAMAP" id="MF_01345_B">
    <property type="entry name" value="Ribosomal_uS17_B"/>
    <property type="match status" value="1"/>
</dbReference>
<dbReference type="CDD" id="cd00364">
    <property type="entry name" value="Ribosomal_uS17"/>
    <property type="match status" value="1"/>
</dbReference>
<evidence type="ECO:0000313" key="7">
    <source>
        <dbReference type="EMBL" id="TDR87993.1"/>
    </source>
</evidence>
<dbReference type="PRINTS" id="PR00973">
    <property type="entry name" value="RIBOSOMALS17"/>
</dbReference>
<sequence>MPKRVLQGVVVSDKTDKTIVVKVERRFTHPVLKKTVRRTKNYHAHDEANVAKTGQTVEIEECRPFSKTKTWRLVTTAAPESDAAAEAPAS</sequence>
<dbReference type="PANTHER" id="PTHR10744:SF1">
    <property type="entry name" value="SMALL RIBOSOMAL SUBUNIT PROTEIN US17M"/>
    <property type="match status" value="1"/>
</dbReference>
<evidence type="ECO:0000256" key="1">
    <source>
        <dbReference type="ARBA" id="ARBA00010254"/>
    </source>
</evidence>
<dbReference type="SUPFAM" id="SSF50249">
    <property type="entry name" value="Nucleic acid-binding proteins"/>
    <property type="match status" value="1"/>
</dbReference>
<dbReference type="EMBL" id="SNZR01000015">
    <property type="protein sequence ID" value="TDR87993.1"/>
    <property type="molecule type" value="Genomic_DNA"/>
</dbReference>
<reference evidence="7 8" key="1">
    <citation type="submission" date="2019-03" db="EMBL/GenBank/DDBJ databases">
        <title>Genomic Encyclopedia of Type Strains, Phase IV (KMG-IV): sequencing the most valuable type-strain genomes for metagenomic binning, comparative biology and taxonomic classification.</title>
        <authorList>
            <person name="Goeker M."/>
        </authorList>
    </citation>
    <scope>NUCLEOTIDE SEQUENCE [LARGE SCALE GENOMIC DNA]</scope>
    <source>
        <strain evidence="7 8">DSM 25903</strain>
    </source>
</reference>
<keyword evidence="3 6" id="KW-0694">RNA-binding</keyword>
<evidence type="ECO:0000256" key="2">
    <source>
        <dbReference type="ARBA" id="ARBA00022730"/>
    </source>
</evidence>
<evidence type="ECO:0000256" key="4">
    <source>
        <dbReference type="ARBA" id="ARBA00022980"/>
    </source>
</evidence>
<keyword evidence="8" id="KW-1185">Reference proteome</keyword>
<comment type="subunit">
    <text evidence="6">Part of the 30S ribosomal subunit.</text>
</comment>
<keyword evidence="4 6" id="KW-0689">Ribosomal protein</keyword>
<evidence type="ECO:0000313" key="8">
    <source>
        <dbReference type="Proteomes" id="UP000295122"/>
    </source>
</evidence>
<proteinExistence type="inferred from homology"/>
<dbReference type="GO" id="GO:0003735">
    <property type="term" value="F:structural constituent of ribosome"/>
    <property type="evidence" value="ECO:0007669"/>
    <property type="project" value="UniProtKB-UniRule"/>
</dbReference>
<evidence type="ECO:0000256" key="5">
    <source>
        <dbReference type="ARBA" id="ARBA00023274"/>
    </source>
</evidence>
<dbReference type="NCBIfam" id="NF004123">
    <property type="entry name" value="PRK05610.1"/>
    <property type="match status" value="1"/>
</dbReference>
<comment type="caution">
    <text evidence="7">The sequence shown here is derived from an EMBL/GenBank/DDBJ whole genome shotgun (WGS) entry which is preliminary data.</text>
</comment>
<comment type="similarity">
    <text evidence="1 6">Belongs to the universal ribosomal protein uS17 family.</text>
</comment>
<dbReference type="GO" id="GO:0019843">
    <property type="term" value="F:rRNA binding"/>
    <property type="evidence" value="ECO:0007669"/>
    <property type="project" value="UniProtKB-UniRule"/>
</dbReference>
<accession>A0A4R7BRV9</accession>
<dbReference type="OrthoDB" id="9811714at2"/>
<dbReference type="GO" id="GO:0022627">
    <property type="term" value="C:cytosolic small ribosomal subunit"/>
    <property type="evidence" value="ECO:0007669"/>
    <property type="project" value="UniProtKB-UniRule"/>
</dbReference>
<keyword evidence="5 6" id="KW-0687">Ribonucleoprotein</keyword>
<comment type="function">
    <text evidence="6">One of the primary rRNA binding proteins, it binds specifically to the 5'-end of 16S ribosomal RNA.</text>
</comment>
<dbReference type="AlphaFoldDB" id="A0A4R7BRV9"/>
<name>A0A4R7BRV9_9HYPH</name>
<gene>
    <name evidence="6" type="primary">rpsQ</name>
    <name evidence="7" type="ORF">EV668_3858</name>
</gene>
<dbReference type="PANTHER" id="PTHR10744">
    <property type="entry name" value="40S RIBOSOMAL PROTEIN S11 FAMILY MEMBER"/>
    <property type="match status" value="1"/>
</dbReference>
<dbReference type="Pfam" id="PF00366">
    <property type="entry name" value="Ribosomal_S17"/>
    <property type="match status" value="1"/>
</dbReference>
<dbReference type="NCBIfam" id="TIGR03635">
    <property type="entry name" value="uS17_bact"/>
    <property type="match status" value="1"/>
</dbReference>
<dbReference type="InterPro" id="IPR000266">
    <property type="entry name" value="Ribosomal_uS17"/>
</dbReference>
<dbReference type="InterPro" id="IPR012340">
    <property type="entry name" value="NA-bd_OB-fold"/>
</dbReference>
<dbReference type="GO" id="GO:0006412">
    <property type="term" value="P:translation"/>
    <property type="evidence" value="ECO:0007669"/>
    <property type="project" value="UniProtKB-UniRule"/>
</dbReference>
<dbReference type="Gene3D" id="2.40.50.140">
    <property type="entry name" value="Nucleic acid-binding proteins"/>
    <property type="match status" value="1"/>
</dbReference>